<gene>
    <name evidence="4" type="primary">dhaL</name>
    <name evidence="4" type="ORF">AB0C36_19400</name>
</gene>
<reference evidence="4 5" key="1">
    <citation type="submission" date="2024-06" db="EMBL/GenBank/DDBJ databases">
        <title>The Natural Products Discovery Center: Release of the First 8490 Sequenced Strains for Exploring Actinobacteria Biosynthetic Diversity.</title>
        <authorList>
            <person name="Kalkreuter E."/>
            <person name="Kautsar S.A."/>
            <person name="Yang D."/>
            <person name="Bader C.D."/>
            <person name="Teijaro C.N."/>
            <person name="Fluegel L."/>
            <person name="Davis C.M."/>
            <person name="Simpson J.R."/>
            <person name="Lauterbach L."/>
            <person name="Steele A.D."/>
            <person name="Gui C."/>
            <person name="Meng S."/>
            <person name="Li G."/>
            <person name="Viehrig K."/>
            <person name="Ye F."/>
            <person name="Su P."/>
            <person name="Kiefer A.F."/>
            <person name="Nichols A."/>
            <person name="Cepeda A.J."/>
            <person name="Yan W."/>
            <person name="Fan B."/>
            <person name="Jiang Y."/>
            <person name="Adhikari A."/>
            <person name="Zheng C.-J."/>
            <person name="Schuster L."/>
            <person name="Cowan T.M."/>
            <person name="Smanski M.J."/>
            <person name="Chevrette M.G."/>
            <person name="De Carvalho L.P.S."/>
            <person name="Shen B."/>
        </authorList>
    </citation>
    <scope>NUCLEOTIDE SEQUENCE [LARGE SCALE GENOMIC DNA]</scope>
    <source>
        <strain evidence="4 5">NPDC048946</strain>
    </source>
</reference>
<dbReference type="PANTHER" id="PTHR28629:SF4">
    <property type="entry name" value="TRIOKINASE_FMN CYCLASE"/>
    <property type="match status" value="1"/>
</dbReference>
<evidence type="ECO:0000313" key="4">
    <source>
        <dbReference type="EMBL" id="MEU8135673.1"/>
    </source>
</evidence>
<proteinExistence type="predicted"/>
<feature type="domain" description="DhaL" evidence="3">
    <location>
        <begin position="1"/>
        <end position="194"/>
    </location>
</feature>
<accession>A0ABV3DIU3</accession>
<keyword evidence="5" id="KW-1185">Reference proteome</keyword>
<dbReference type="Pfam" id="PF02734">
    <property type="entry name" value="Dak2"/>
    <property type="match status" value="1"/>
</dbReference>
<dbReference type="InterPro" id="IPR012737">
    <property type="entry name" value="DhaK_L_YcgS"/>
</dbReference>
<evidence type="ECO:0000259" key="3">
    <source>
        <dbReference type="PROSITE" id="PS51480"/>
    </source>
</evidence>
<dbReference type="RefSeq" id="WP_358355626.1">
    <property type="nucleotide sequence ID" value="NZ_JBEZFP010000047.1"/>
</dbReference>
<evidence type="ECO:0000256" key="1">
    <source>
        <dbReference type="ARBA" id="ARBA00022679"/>
    </source>
</evidence>
<dbReference type="Proteomes" id="UP001551482">
    <property type="component" value="Unassembled WGS sequence"/>
</dbReference>
<name>A0ABV3DIU3_9ACTN</name>
<dbReference type="SMART" id="SM01120">
    <property type="entry name" value="Dak2"/>
    <property type="match status" value="1"/>
</dbReference>
<dbReference type="PANTHER" id="PTHR28629">
    <property type="entry name" value="TRIOKINASE/FMN CYCLASE"/>
    <property type="match status" value="1"/>
</dbReference>
<sequence>MRAVAASIAEHEAELTALDAAIGDGDHGANLRRGFSAAAVAAERLAAEDAEPGPFLVEVGGALISNVGGAAGPLYGTALRTTGKAITGPSADTATLAAALRTGLDALCRLGGAVPGDKTMVDAFDPAVAAMQAAADAPLPHAALLAAEAAEEGMRATAPLRARKGRASYLGDRSIGHQDPGATSTALMFRALARALTPTA</sequence>
<comment type="caution">
    <text evidence="4">The sequence shown here is derived from an EMBL/GenBank/DDBJ whole genome shotgun (WGS) entry which is preliminary data.</text>
</comment>
<dbReference type="EC" id="2.7.1.121" evidence="4"/>
<dbReference type="InterPro" id="IPR050861">
    <property type="entry name" value="Dihydroxyacetone_Kinase"/>
</dbReference>
<dbReference type="InterPro" id="IPR036117">
    <property type="entry name" value="DhaL_dom_sf"/>
</dbReference>
<evidence type="ECO:0000313" key="5">
    <source>
        <dbReference type="Proteomes" id="UP001551482"/>
    </source>
</evidence>
<evidence type="ECO:0000256" key="2">
    <source>
        <dbReference type="ARBA" id="ARBA00022777"/>
    </source>
</evidence>
<dbReference type="InterPro" id="IPR004007">
    <property type="entry name" value="DhaL_dom"/>
</dbReference>
<dbReference type="PROSITE" id="PS51480">
    <property type="entry name" value="DHAL"/>
    <property type="match status" value="1"/>
</dbReference>
<dbReference type="Gene3D" id="1.25.40.340">
    <property type="match status" value="1"/>
</dbReference>
<keyword evidence="2 4" id="KW-0418">Kinase</keyword>
<organism evidence="4 5">
    <name type="scientific">Streptodolium elevatio</name>
    <dbReference type="NCBI Taxonomy" id="3157996"/>
    <lineage>
        <taxon>Bacteria</taxon>
        <taxon>Bacillati</taxon>
        <taxon>Actinomycetota</taxon>
        <taxon>Actinomycetes</taxon>
        <taxon>Kitasatosporales</taxon>
        <taxon>Streptomycetaceae</taxon>
        <taxon>Streptodolium</taxon>
    </lineage>
</organism>
<dbReference type="GO" id="GO:0047324">
    <property type="term" value="F:phosphoenolpyruvate-glycerone phosphotransferase activity"/>
    <property type="evidence" value="ECO:0007669"/>
    <property type="project" value="UniProtKB-EC"/>
</dbReference>
<protein>
    <submittedName>
        <fullName evidence="4">Dihydroxyacetone kinase subunit DhaL</fullName>
        <ecNumber evidence="4">2.7.1.121</ecNumber>
    </submittedName>
</protein>
<dbReference type="NCBIfam" id="TIGR02365">
    <property type="entry name" value="dha_L_ycgS"/>
    <property type="match status" value="1"/>
</dbReference>
<keyword evidence="1 4" id="KW-0808">Transferase</keyword>
<dbReference type="EMBL" id="JBEZFP010000047">
    <property type="protein sequence ID" value="MEU8135673.1"/>
    <property type="molecule type" value="Genomic_DNA"/>
</dbReference>
<dbReference type="SUPFAM" id="SSF101473">
    <property type="entry name" value="DhaL-like"/>
    <property type="match status" value="1"/>
</dbReference>